<keyword evidence="1" id="KW-0812">Transmembrane</keyword>
<organism evidence="2 3">
    <name type="scientific">Gandjariella thermophila</name>
    <dbReference type="NCBI Taxonomy" id="1931992"/>
    <lineage>
        <taxon>Bacteria</taxon>
        <taxon>Bacillati</taxon>
        <taxon>Actinomycetota</taxon>
        <taxon>Actinomycetes</taxon>
        <taxon>Pseudonocardiales</taxon>
        <taxon>Pseudonocardiaceae</taxon>
        <taxon>Gandjariella</taxon>
    </lineage>
</organism>
<name>A0A4D4JB03_9PSEU</name>
<comment type="caution">
    <text evidence="2">The sequence shown here is derived from an EMBL/GenBank/DDBJ whole genome shotgun (WGS) entry which is preliminary data.</text>
</comment>
<keyword evidence="1" id="KW-0472">Membrane</keyword>
<protein>
    <submittedName>
        <fullName evidence="2">Uncharacterized protein</fullName>
    </submittedName>
</protein>
<accession>A0A4D4JB03</accession>
<keyword evidence="3" id="KW-1185">Reference proteome</keyword>
<sequence length="353" mass="38241">MTRQSRPGLGVLFAALAVTLTATSAVLLTTVWFLRPATIAANPQLYSALFAGLALVLGTSATVSGAVATVRLAGTTVRIASAQQQRDLRDFLERRVDASTVALSRVAQSLSEVHTAGMRVHQRLVDFRSEHESLREHLEDPLSPPLKSAVNSLCEALEQLRSALVAMQHNPLALSMFRGQLEGETSDLAYVAGKMAAHGFPATEIEVDHTDVTVLAQFLGVAREKLSSSDDVAPLMQPLLLASMQKPDHAALRTFLFCGHLIFNRADTSRLVADRLVVASYGAAMLADIFRSLPPDEVAVKAVYAGSYPDLRDTIEELPVYFSAEQVVGDNFMVAFKALRDQRELLFLETAAP</sequence>
<feature type="transmembrane region" description="Helical" evidence="1">
    <location>
        <begin position="49"/>
        <end position="70"/>
    </location>
</feature>
<dbReference type="AlphaFoldDB" id="A0A4D4JB03"/>
<dbReference type="Proteomes" id="UP000298860">
    <property type="component" value="Unassembled WGS sequence"/>
</dbReference>
<evidence type="ECO:0000256" key="1">
    <source>
        <dbReference type="SAM" id="Phobius"/>
    </source>
</evidence>
<evidence type="ECO:0000313" key="3">
    <source>
        <dbReference type="Proteomes" id="UP000298860"/>
    </source>
</evidence>
<gene>
    <name evidence="2" type="ORF">GTS_41550</name>
</gene>
<keyword evidence="1" id="KW-1133">Transmembrane helix</keyword>
<dbReference type="RefSeq" id="WP_137815530.1">
    <property type="nucleotide sequence ID" value="NZ_BJFL01000025.1"/>
</dbReference>
<reference evidence="3" key="1">
    <citation type="submission" date="2019-04" db="EMBL/GenBank/DDBJ databases">
        <title>Draft genome sequence of Pseudonocardiaceae bacterium SL3-2-4.</title>
        <authorList>
            <person name="Ningsih F."/>
            <person name="Yokota A."/>
            <person name="Sakai Y."/>
            <person name="Nanatani K."/>
            <person name="Yabe S."/>
            <person name="Oetari A."/>
            <person name="Sjamsuridzal W."/>
        </authorList>
    </citation>
    <scope>NUCLEOTIDE SEQUENCE [LARGE SCALE GENOMIC DNA]</scope>
    <source>
        <strain evidence="3">SL3-2-4</strain>
    </source>
</reference>
<evidence type="ECO:0000313" key="2">
    <source>
        <dbReference type="EMBL" id="GDY32522.1"/>
    </source>
</evidence>
<proteinExistence type="predicted"/>
<dbReference type="EMBL" id="BJFL01000025">
    <property type="protein sequence ID" value="GDY32522.1"/>
    <property type="molecule type" value="Genomic_DNA"/>
</dbReference>